<dbReference type="InterPro" id="IPR020904">
    <property type="entry name" value="Sc_DH/Rdtase_CS"/>
</dbReference>
<organism evidence="5 6">
    <name type="scientific">Aspergillus turcosus</name>
    <dbReference type="NCBI Taxonomy" id="1245748"/>
    <lineage>
        <taxon>Eukaryota</taxon>
        <taxon>Fungi</taxon>
        <taxon>Dikarya</taxon>
        <taxon>Ascomycota</taxon>
        <taxon>Pezizomycotina</taxon>
        <taxon>Eurotiomycetes</taxon>
        <taxon>Eurotiomycetidae</taxon>
        <taxon>Eurotiales</taxon>
        <taxon>Aspergillaceae</taxon>
        <taxon>Aspergillus</taxon>
        <taxon>Aspergillus subgen. Fumigati</taxon>
    </lineage>
</organism>
<keyword evidence="6" id="KW-1185">Reference proteome</keyword>
<dbReference type="InterPro" id="IPR016035">
    <property type="entry name" value="Acyl_Trfase/lysoPLipase"/>
</dbReference>
<dbReference type="PRINTS" id="PR00080">
    <property type="entry name" value="SDRFAMILY"/>
</dbReference>
<dbReference type="GO" id="GO:0050664">
    <property type="term" value="F:oxidoreductase activity, acting on NAD(P)H, oxygen as acceptor"/>
    <property type="evidence" value="ECO:0007669"/>
    <property type="project" value="TreeGrafter"/>
</dbReference>
<dbReference type="EMBL" id="NIDN02000036">
    <property type="protein sequence ID" value="RLL99208.1"/>
    <property type="molecule type" value="Genomic_DNA"/>
</dbReference>
<reference evidence="5 6" key="1">
    <citation type="submission" date="2018-08" db="EMBL/GenBank/DDBJ databases">
        <title>Draft genome sequences of two Aspergillus turcosus clinical strains isolated from bronchoalveolar lavage fluid: one azole-susceptible and the other azole-resistant.</title>
        <authorList>
            <person name="Parent-Michaud M."/>
            <person name="Dufresne P.J."/>
            <person name="Fournier E."/>
            <person name="Martineau C."/>
            <person name="Moreira S."/>
            <person name="Perkins V."/>
            <person name="De Repentigny L."/>
            <person name="Dufresne S.F."/>
        </authorList>
    </citation>
    <scope>NUCLEOTIDE SEQUENCE [LARGE SCALE GENOMIC DNA]</scope>
    <source>
        <strain evidence="5">HMR AF 1038</strain>
    </source>
</reference>
<accession>A0A421DAK4</accession>
<sequence>MVLAKPENKHVLKAFDLTGKVAAITGGARGIGLEVSRALAEAGANVALIYNSSTNAATTAAEIASANNVKAAAYQANVSNKAEIERAIQQIASDFGRLDIIVVNSGITSNVAAEDYTAEQWKEIMQVNLDGAFYTAQAAAQIFKAQGSGNVIFTASVSATLVNIPQKQAAYNASKAGVVQLAKCLSVEWVDFCRVNCISPGFIETDILDIHPKEWREKWYSMVPAQRFADTYELKGRSLNLGRAKFDPQRCAAALRSILAQSGYGENALFREPRPSCRVVIYLTDLKTQKSFPLTSYESRRCPVELSMTATVVEAGQACLASLAGYEPVTMGSGGKRYCDSSRTIVNPVRQVWAEASGLWPGVLESQIGCVVSIGAGTASIKSKGMDEKMGVVRMLSKLDVHDPEREANAFLQEHTKLHDAGRLHRFSVPDGLRDIKVGEVKEMGLIMDVTRDYLTTELVYKQIRRCGSACVY</sequence>
<dbReference type="SUPFAM" id="SSF52151">
    <property type="entry name" value="FabD/lysophospholipase-like"/>
    <property type="match status" value="1"/>
</dbReference>
<gene>
    <name evidence="5" type="ORF">CFD26_104999</name>
</gene>
<dbReference type="PANTHER" id="PTHR43008">
    <property type="entry name" value="BENZIL REDUCTASE"/>
    <property type="match status" value="1"/>
</dbReference>
<dbReference type="Pfam" id="PF00106">
    <property type="entry name" value="adh_short"/>
    <property type="match status" value="1"/>
</dbReference>
<dbReference type="SUPFAM" id="SSF51735">
    <property type="entry name" value="NAD(P)-binding Rossmann-fold domains"/>
    <property type="match status" value="1"/>
</dbReference>
<dbReference type="PRINTS" id="PR00081">
    <property type="entry name" value="GDHRDH"/>
</dbReference>
<evidence type="ECO:0000256" key="3">
    <source>
        <dbReference type="ARBA" id="ARBA00023002"/>
    </source>
</evidence>
<protein>
    <submittedName>
        <fullName evidence="5">Uncharacterized protein</fullName>
    </submittedName>
</protein>
<name>A0A421DAK4_9EURO</name>
<evidence type="ECO:0000313" key="6">
    <source>
        <dbReference type="Proteomes" id="UP000215289"/>
    </source>
</evidence>
<dbReference type="Proteomes" id="UP000215289">
    <property type="component" value="Unassembled WGS sequence"/>
</dbReference>
<dbReference type="GO" id="GO:0016616">
    <property type="term" value="F:oxidoreductase activity, acting on the CH-OH group of donors, NAD or NADP as acceptor"/>
    <property type="evidence" value="ECO:0007669"/>
    <property type="project" value="UniProtKB-ARBA"/>
</dbReference>
<dbReference type="AlphaFoldDB" id="A0A421DAK4"/>
<proteinExistence type="inferred from homology"/>
<dbReference type="PROSITE" id="PS00061">
    <property type="entry name" value="ADH_SHORT"/>
    <property type="match status" value="1"/>
</dbReference>
<dbReference type="Gene3D" id="3.40.50.720">
    <property type="entry name" value="NAD(P)-binding Rossmann-like Domain"/>
    <property type="match status" value="1"/>
</dbReference>
<dbReference type="InterPro" id="IPR002347">
    <property type="entry name" value="SDR_fam"/>
</dbReference>
<dbReference type="PANTHER" id="PTHR43008:SF12">
    <property type="entry name" value="OXIDOREDUCTASE, SHORT CHAIN DEHYDROGENASE_REDUCTASE FAMILY (AFU_ORTHOLOGUE AFUA_6G13830)"/>
    <property type="match status" value="1"/>
</dbReference>
<evidence type="ECO:0000256" key="1">
    <source>
        <dbReference type="ARBA" id="ARBA00006484"/>
    </source>
</evidence>
<comment type="similarity">
    <text evidence="1 4">Belongs to the short-chain dehydrogenases/reductases (SDR) family.</text>
</comment>
<evidence type="ECO:0000256" key="2">
    <source>
        <dbReference type="ARBA" id="ARBA00022857"/>
    </source>
</evidence>
<keyword evidence="3" id="KW-0560">Oxidoreductase</keyword>
<dbReference type="OrthoDB" id="1888931at2759"/>
<dbReference type="GO" id="GO:0044550">
    <property type="term" value="P:secondary metabolite biosynthetic process"/>
    <property type="evidence" value="ECO:0007669"/>
    <property type="project" value="UniProtKB-ARBA"/>
</dbReference>
<dbReference type="STRING" id="1245748.A0A421DAK4"/>
<keyword evidence="2" id="KW-0521">NADP</keyword>
<dbReference type="InterPro" id="IPR036291">
    <property type="entry name" value="NAD(P)-bd_dom_sf"/>
</dbReference>
<evidence type="ECO:0000313" key="5">
    <source>
        <dbReference type="EMBL" id="RLL99208.1"/>
    </source>
</evidence>
<evidence type="ECO:0000256" key="4">
    <source>
        <dbReference type="RuleBase" id="RU000363"/>
    </source>
</evidence>
<comment type="caution">
    <text evidence="5">The sequence shown here is derived from an EMBL/GenBank/DDBJ whole genome shotgun (WGS) entry which is preliminary data.</text>
</comment>
<dbReference type="FunFam" id="3.40.50.720:FF:000619">
    <property type="entry name" value="Oxidoreductase, short chain dehydrogenase/reductase family"/>
    <property type="match status" value="1"/>
</dbReference>